<gene>
    <name evidence="6" type="ORF">DEBURN_LOCUS5829</name>
</gene>
<dbReference type="OrthoDB" id="5348404at2759"/>
<evidence type="ECO:0000256" key="4">
    <source>
        <dbReference type="ARBA" id="ARBA00023136"/>
    </source>
</evidence>
<keyword evidence="3 5" id="KW-1133">Transmembrane helix</keyword>
<dbReference type="Pfam" id="PF03619">
    <property type="entry name" value="Solute_trans_a"/>
    <property type="match status" value="2"/>
</dbReference>
<dbReference type="InterPro" id="IPR005178">
    <property type="entry name" value="Ostalpha/TMEM184C"/>
</dbReference>
<dbReference type="AlphaFoldDB" id="A0A9N9ABT3"/>
<sequence>MDVLTSAICPPTSTHGIYGTDLFSYSTYHDENGNFVLPPVWILSALFTFLACIFTFVLIFKHLRCYTKPEEQRLIIRLLLMIPFYTIFDQLAYTFIQQSVYFTTIRDAYQAASIISFFNLLLEYLGPTGEDRQDKVSTIQSTRMPLPLCCWYFNPSKHRLFLPGLKISESWSIHYPQIYLVIIQTISSVIANLSMVIRGDLIHQQLTLKDICINWALFFVTYQGHALSLAVSLGLIQSSDDWTPEDISSGIQTSLAAIEFFFISILQLKAFSVEEYKKTTATTFQKSSPPFILALLDALNPFDIINDFIYVVKFIFGHVLLGRQEPQEIPARPLIRFKRYERQVTSSEMSSKHNSKNNSRIEMI</sequence>
<comment type="subcellular location">
    <subcellularLocation>
        <location evidence="1">Membrane</location>
        <topology evidence="1">Multi-pass membrane protein</topology>
    </subcellularLocation>
</comment>
<name>A0A9N9ABT3_9GLOM</name>
<evidence type="ECO:0000256" key="5">
    <source>
        <dbReference type="SAM" id="Phobius"/>
    </source>
</evidence>
<keyword evidence="2 5" id="KW-0812">Transmembrane</keyword>
<accession>A0A9N9ABT3</accession>
<feature type="transmembrane region" description="Helical" evidence="5">
    <location>
        <begin position="247"/>
        <end position="268"/>
    </location>
</feature>
<keyword evidence="4 5" id="KW-0472">Membrane</keyword>
<feature type="transmembrane region" description="Helical" evidence="5">
    <location>
        <begin position="178"/>
        <end position="199"/>
    </location>
</feature>
<evidence type="ECO:0000256" key="3">
    <source>
        <dbReference type="ARBA" id="ARBA00022989"/>
    </source>
</evidence>
<reference evidence="6" key="1">
    <citation type="submission" date="2021-06" db="EMBL/GenBank/DDBJ databases">
        <authorList>
            <person name="Kallberg Y."/>
            <person name="Tangrot J."/>
            <person name="Rosling A."/>
        </authorList>
    </citation>
    <scope>NUCLEOTIDE SEQUENCE</scope>
    <source>
        <strain evidence="6">AZ414A</strain>
    </source>
</reference>
<evidence type="ECO:0000313" key="7">
    <source>
        <dbReference type="Proteomes" id="UP000789706"/>
    </source>
</evidence>
<dbReference type="SMART" id="SM01417">
    <property type="entry name" value="Solute_trans_a"/>
    <property type="match status" value="1"/>
</dbReference>
<feature type="transmembrane region" description="Helical" evidence="5">
    <location>
        <begin position="211"/>
        <end position="235"/>
    </location>
</feature>
<dbReference type="Proteomes" id="UP000789706">
    <property type="component" value="Unassembled WGS sequence"/>
</dbReference>
<evidence type="ECO:0000256" key="1">
    <source>
        <dbReference type="ARBA" id="ARBA00004141"/>
    </source>
</evidence>
<dbReference type="EMBL" id="CAJVPK010000544">
    <property type="protein sequence ID" value="CAG8524462.1"/>
    <property type="molecule type" value="Genomic_DNA"/>
</dbReference>
<protein>
    <submittedName>
        <fullName evidence="6">10648_t:CDS:1</fullName>
    </submittedName>
</protein>
<feature type="transmembrane region" description="Helical" evidence="5">
    <location>
        <begin position="40"/>
        <end position="63"/>
    </location>
</feature>
<organism evidence="6 7">
    <name type="scientific">Diversispora eburnea</name>
    <dbReference type="NCBI Taxonomy" id="1213867"/>
    <lineage>
        <taxon>Eukaryota</taxon>
        <taxon>Fungi</taxon>
        <taxon>Fungi incertae sedis</taxon>
        <taxon>Mucoromycota</taxon>
        <taxon>Glomeromycotina</taxon>
        <taxon>Glomeromycetes</taxon>
        <taxon>Diversisporales</taxon>
        <taxon>Diversisporaceae</taxon>
        <taxon>Diversispora</taxon>
    </lineage>
</organism>
<dbReference type="GO" id="GO:0016020">
    <property type="term" value="C:membrane"/>
    <property type="evidence" value="ECO:0007669"/>
    <property type="project" value="UniProtKB-SubCell"/>
</dbReference>
<evidence type="ECO:0000313" key="6">
    <source>
        <dbReference type="EMBL" id="CAG8524462.1"/>
    </source>
</evidence>
<evidence type="ECO:0000256" key="2">
    <source>
        <dbReference type="ARBA" id="ARBA00022692"/>
    </source>
</evidence>
<dbReference type="PANTHER" id="PTHR23423">
    <property type="entry name" value="ORGANIC SOLUTE TRANSPORTER-RELATED"/>
    <property type="match status" value="1"/>
</dbReference>
<feature type="transmembrane region" description="Helical" evidence="5">
    <location>
        <begin position="75"/>
        <end position="96"/>
    </location>
</feature>
<proteinExistence type="predicted"/>
<keyword evidence="7" id="KW-1185">Reference proteome</keyword>
<comment type="caution">
    <text evidence="6">The sequence shown here is derived from an EMBL/GenBank/DDBJ whole genome shotgun (WGS) entry which is preliminary data.</text>
</comment>